<evidence type="ECO:0000313" key="1">
    <source>
        <dbReference type="EMBL" id="GMF23870.1"/>
    </source>
</evidence>
<proteinExistence type="predicted"/>
<sequence length="841" mass="96477">MSQQESGDTVPVKPRFRSTHSTSVSLIACSAASTMNKQKFLELPSLTSEYLRPRLCIMNQQAGRDHTTDLTMEERWGFLAPWCATLKGRFSYSPPDQEGELWNTRKRALIVSLPRRGRLDEENYELDPEEESKFKKEFQRVQEALALLSVVAHFDYDAWRYLLEEHCGLYVAQPRGDYRTFGQKTEARYGDEIPARFLLHMHLKGRTYKEDGVSFDSDLVSFCGFALHSDPSEEYVKALAEIEALDGIILETTDVKVPVRVSWGGSVQLLEHIWKAEQAIQEQWQRYSVKPQVGPGHLKCTFKLEPMSANFHHINSTEMVKLVQTLLVNKVRFSQFILQMSMDRRYSEEILENTDVAKKLFSILIGHVFSCVRRSYPLDNTSYYYDLKQDELPLQLGAVHLDCRLLNGSWNFAAMCSAMVTNQTTKNLSIKLKLKPRFAPSDPVKTQYWWKWIGYAFFSKRARAFSSLESLALMRIGSMSTEDIKGFAAVVNSEHPEEELFNSPRGFMPARDSTLKAGAPVRWQITDDGEPVPNCEPIFFNYPTNFVRTFSDDGSSTWVNVVIPGFGRCQVQRNDLQFQQVSATAASSSKLMSVQIGFVEEDGHIWDGLPGFLAAVGTSLKFLGIDYHNGALGFILQRCPNLQELTFCCGLSLFRLNFSNYDGDADPFDYDWRDTEALANALSDKNDPLSICLCRWRVRFHHLCFIQDQKKVYEPRIESDIKALLQMLQKNSNLEYLDIHVPDPYHGYVDEFRKHHLKPINRRLKGLATKNKVALLSVVMHRKLAGYWVERNAQPQTSQCNFDPFVLSKIFEFAASPVVRQVYVRKIFENGMNYLDEEEVI</sequence>
<gene>
    <name evidence="1" type="ORF">Plil01_000970700</name>
</gene>
<name>A0A9W6WR83_9STRA</name>
<dbReference type="EMBL" id="BSXW01000491">
    <property type="protein sequence ID" value="GMF23870.1"/>
    <property type="molecule type" value="Genomic_DNA"/>
</dbReference>
<reference evidence="1" key="1">
    <citation type="submission" date="2023-04" db="EMBL/GenBank/DDBJ databases">
        <title>Phytophthora lilii NBRC 32176.</title>
        <authorList>
            <person name="Ichikawa N."/>
            <person name="Sato H."/>
            <person name="Tonouchi N."/>
        </authorList>
    </citation>
    <scope>NUCLEOTIDE SEQUENCE</scope>
    <source>
        <strain evidence="1">NBRC 32176</strain>
    </source>
</reference>
<accession>A0A9W6WR83</accession>
<dbReference type="AlphaFoldDB" id="A0A9W6WR83"/>
<protein>
    <submittedName>
        <fullName evidence="1">Unnamed protein product</fullName>
    </submittedName>
</protein>
<evidence type="ECO:0000313" key="2">
    <source>
        <dbReference type="Proteomes" id="UP001165083"/>
    </source>
</evidence>
<comment type="caution">
    <text evidence="1">The sequence shown here is derived from an EMBL/GenBank/DDBJ whole genome shotgun (WGS) entry which is preliminary data.</text>
</comment>
<keyword evidence="2" id="KW-1185">Reference proteome</keyword>
<dbReference type="OrthoDB" id="129399at2759"/>
<dbReference type="Proteomes" id="UP001165083">
    <property type="component" value="Unassembled WGS sequence"/>
</dbReference>
<organism evidence="1 2">
    <name type="scientific">Phytophthora lilii</name>
    <dbReference type="NCBI Taxonomy" id="2077276"/>
    <lineage>
        <taxon>Eukaryota</taxon>
        <taxon>Sar</taxon>
        <taxon>Stramenopiles</taxon>
        <taxon>Oomycota</taxon>
        <taxon>Peronosporomycetes</taxon>
        <taxon>Peronosporales</taxon>
        <taxon>Peronosporaceae</taxon>
        <taxon>Phytophthora</taxon>
    </lineage>
</organism>